<name>A0AA44F2H2_AGRTU</name>
<dbReference type="AlphaFoldDB" id="A0AA44F2H2"/>
<dbReference type="Proteomes" id="UP000702952">
    <property type="component" value="Unassembled WGS sequence"/>
</dbReference>
<proteinExistence type="predicted"/>
<gene>
    <name evidence="1" type="ORF">G6M46_05530</name>
</gene>
<dbReference type="Gene3D" id="3.90.850.10">
    <property type="entry name" value="Fumarylacetoacetase-like, C-terminal domain"/>
    <property type="match status" value="1"/>
</dbReference>
<evidence type="ECO:0000313" key="1">
    <source>
        <dbReference type="EMBL" id="NTC27622.1"/>
    </source>
</evidence>
<dbReference type="InterPro" id="IPR050772">
    <property type="entry name" value="Hydratase-Decarb/MhpD_sf"/>
</dbReference>
<accession>A0AA44F2H2</accession>
<sequence>MTAIEKLAQDLVKAGLNSGKIPLASIEVDGLVPDSLEDAMAVQRAFVEASGKTVGGWKLAIRPDGNAVAAPMVDCYGVDEDNFASFTGRDVEGIEVEICFTLASDIPAATATPLSRADILTHIDAVHLGVELLGYRLVENNQVPFPLFLADRLANRGFVLGPEINAAIVATFADNTGDLPHLTVTEGTDIRFDAVVKHPNTDPLAPLVAFANSPLNRDGTLKRGQIVTTGSLCGAITSDLAADTYIDMKPVGAFTLSCS</sequence>
<dbReference type="SUPFAM" id="SSF56529">
    <property type="entry name" value="FAH"/>
    <property type="match status" value="1"/>
</dbReference>
<dbReference type="EMBL" id="JAAMAY010000006">
    <property type="protein sequence ID" value="NTC27622.1"/>
    <property type="molecule type" value="Genomic_DNA"/>
</dbReference>
<dbReference type="PANTHER" id="PTHR30143:SF0">
    <property type="entry name" value="2-KETO-4-PENTENOATE HYDRATASE"/>
    <property type="match status" value="1"/>
</dbReference>
<dbReference type="InterPro" id="IPR036663">
    <property type="entry name" value="Fumarylacetoacetase_C_sf"/>
</dbReference>
<dbReference type="GO" id="GO:0008684">
    <property type="term" value="F:2-oxopent-4-enoate hydratase activity"/>
    <property type="evidence" value="ECO:0007669"/>
    <property type="project" value="TreeGrafter"/>
</dbReference>
<comment type="caution">
    <text evidence="1">The sequence shown here is derived from an EMBL/GenBank/DDBJ whole genome shotgun (WGS) entry which is preliminary data.</text>
</comment>
<protein>
    <submittedName>
        <fullName evidence="1">2-keto-4-pentenoate hydratase</fullName>
    </submittedName>
</protein>
<dbReference type="GO" id="GO:0005737">
    <property type="term" value="C:cytoplasm"/>
    <property type="evidence" value="ECO:0007669"/>
    <property type="project" value="TreeGrafter"/>
</dbReference>
<evidence type="ECO:0000313" key="2">
    <source>
        <dbReference type="Proteomes" id="UP000702952"/>
    </source>
</evidence>
<dbReference type="PANTHER" id="PTHR30143">
    <property type="entry name" value="ACID HYDRATASE"/>
    <property type="match status" value="1"/>
</dbReference>
<dbReference type="RefSeq" id="WP_065660377.1">
    <property type="nucleotide sequence ID" value="NZ_CP123839.1"/>
</dbReference>
<reference evidence="1" key="1">
    <citation type="journal article" date="2020" name="Science">
        <title>Unexpected conservation and global transmission of agrobacterial virulence plasmids.</title>
        <authorList>
            <person name="Weisberg A.J."/>
            <person name="Davis E.W. 2nd"/>
            <person name="Tabima J."/>
            <person name="Belcher M.S."/>
            <person name="Miller M."/>
            <person name="Kuo C.H."/>
            <person name="Loper J.E."/>
            <person name="Grunwald N.J."/>
            <person name="Putnam M.L."/>
            <person name="Chang J.H."/>
        </authorList>
    </citation>
    <scope>NUCLEOTIDE SEQUENCE</scope>
    <source>
        <strain evidence="1">17-1853-1a</strain>
    </source>
</reference>
<organism evidence="1 2">
    <name type="scientific">Agrobacterium tumefaciens</name>
    <dbReference type="NCBI Taxonomy" id="358"/>
    <lineage>
        <taxon>Bacteria</taxon>
        <taxon>Pseudomonadati</taxon>
        <taxon>Pseudomonadota</taxon>
        <taxon>Alphaproteobacteria</taxon>
        <taxon>Hyphomicrobiales</taxon>
        <taxon>Rhizobiaceae</taxon>
        <taxon>Rhizobium/Agrobacterium group</taxon>
        <taxon>Agrobacterium</taxon>
        <taxon>Agrobacterium tumefaciens complex</taxon>
    </lineage>
</organism>